<sequence length="107" mass="11724">MNERVVPNENPAVAGEKLLASVLSGQAIRTTINTKMRQALSRIDAAKHQVSIAKIAADQSLLRAKSAPRPHEISNPAFVELFEAHQRDREVLFAAMRALENARAALD</sequence>
<dbReference type="EMBL" id="JAUSZT010000003">
    <property type="protein sequence ID" value="MDQ0999101.1"/>
    <property type="molecule type" value="Genomic_DNA"/>
</dbReference>
<comment type="caution">
    <text evidence="1">The sequence shown here is derived from an EMBL/GenBank/DDBJ whole genome shotgun (WGS) entry which is preliminary data.</text>
</comment>
<reference evidence="1 2" key="1">
    <citation type="submission" date="2023-07" db="EMBL/GenBank/DDBJ databases">
        <title>Comparative genomics of wheat-associated soil bacteria to identify genetic determinants of phenazine resistance.</title>
        <authorList>
            <person name="Mouncey N."/>
        </authorList>
    </citation>
    <scope>NUCLEOTIDE SEQUENCE [LARGE SCALE GENOMIC DNA]</scope>
    <source>
        <strain evidence="1 2">W4I11</strain>
    </source>
</reference>
<protein>
    <submittedName>
        <fullName evidence="1">Uncharacterized protein</fullName>
    </submittedName>
</protein>
<accession>A0ABU0SEP4</accession>
<name>A0ABU0SEP4_9HYPH</name>
<evidence type="ECO:0000313" key="2">
    <source>
        <dbReference type="Proteomes" id="UP001237780"/>
    </source>
</evidence>
<evidence type="ECO:0000313" key="1">
    <source>
        <dbReference type="EMBL" id="MDQ0999101.1"/>
    </source>
</evidence>
<proteinExistence type="predicted"/>
<gene>
    <name evidence="1" type="ORF">QFZ34_004283</name>
</gene>
<dbReference type="Proteomes" id="UP001237780">
    <property type="component" value="Unassembled WGS sequence"/>
</dbReference>
<organism evidence="1 2">
    <name type="scientific">Phyllobacterium ifriqiyense</name>
    <dbReference type="NCBI Taxonomy" id="314238"/>
    <lineage>
        <taxon>Bacteria</taxon>
        <taxon>Pseudomonadati</taxon>
        <taxon>Pseudomonadota</taxon>
        <taxon>Alphaproteobacteria</taxon>
        <taxon>Hyphomicrobiales</taxon>
        <taxon>Phyllobacteriaceae</taxon>
        <taxon>Phyllobacterium</taxon>
    </lineage>
</organism>
<dbReference type="RefSeq" id="WP_115053092.1">
    <property type="nucleotide sequence ID" value="NZ_JAUSZT010000003.1"/>
</dbReference>
<keyword evidence="2" id="KW-1185">Reference proteome</keyword>